<evidence type="ECO:0000256" key="1">
    <source>
        <dbReference type="ARBA" id="ARBA00004116"/>
    </source>
</evidence>
<evidence type="ECO:0000313" key="8">
    <source>
        <dbReference type="Proteomes" id="UP000825935"/>
    </source>
</evidence>
<dbReference type="SUPFAM" id="SSF63829">
    <property type="entry name" value="Calcium-dependent phosphotriesterase"/>
    <property type="match status" value="1"/>
</dbReference>
<dbReference type="GO" id="GO:0016787">
    <property type="term" value="F:hydrolase activity"/>
    <property type="evidence" value="ECO:0007669"/>
    <property type="project" value="TreeGrafter"/>
</dbReference>
<keyword evidence="5" id="KW-0472">Membrane</keyword>
<dbReference type="GO" id="GO:0012505">
    <property type="term" value="C:endomembrane system"/>
    <property type="evidence" value="ECO:0007669"/>
    <property type="project" value="TreeGrafter"/>
</dbReference>
<evidence type="ECO:0000259" key="6">
    <source>
        <dbReference type="Pfam" id="PF03088"/>
    </source>
</evidence>
<comment type="caution">
    <text evidence="7">The sequence shown here is derived from an EMBL/GenBank/DDBJ whole genome shotgun (WGS) entry which is preliminary data.</text>
</comment>
<gene>
    <name evidence="7" type="ORF">KP509_36G025300</name>
</gene>
<name>A0A8T2QBJ6_CERRI</name>
<organism evidence="7 8">
    <name type="scientific">Ceratopteris richardii</name>
    <name type="common">Triangle waterfern</name>
    <dbReference type="NCBI Taxonomy" id="49495"/>
    <lineage>
        <taxon>Eukaryota</taxon>
        <taxon>Viridiplantae</taxon>
        <taxon>Streptophyta</taxon>
        <taxon>Embryophyta</taxon>
        <taxon>Tracheophyta</taxon>
        <taxon>Polypodiopsida</taxon>
        <taxon>Polypodiidae</taxon>
        <taxon>Polypodiales</taxon>
        <taxon>Pteridineae</taxon>
        <taxon>Pteridaceae</taxon>
        <taxon>Parkerioideae</taxon>
        <taxon>Ceratopteris</taxon>
    </lineage>
</organism>
<dbReference type="Gene3D" id="2.120.10.30">
    <property type="entry name" value="TolB, C-terminal domain"/>
    <property type="match status" value="2"/>
</dbReference>
<dbReference type="GO" id="GO:0005773">
    <property type="term" value="C:vacuole"/>
    <property type="evidence" value="ECO:0007669"/>
    <property type="project" value="UniProtKB-SubCell"/>
</dbReference>
<keyword evidence="3" id="KW-0926">Vacuole</keyword>
<dbReference type="InterPro" id="IPR018119">
    <property type="entry name" value="Strictosidine_synth_cons-reg"/>
</dbReference>
<dbReference type="PANTHER" id="PTHR10426">
    <property type="entry name" value="STRICTOSIDINE SYNTHASE-RELATED"/>
    <property type="match status" value="1"/>
</dbReference>
<dbReference type="OrthoDB" id="5307922at2759"/>
<reference evidence="7" key="1">
    <citation type="submission" date="2021-08" db="EMBL/GenBank/DDBJ databases">
        <title>WGS assembly of Ceratopteris richardii.</title>
        <authorList>
            <person name="Marchant D.B."/>
            <person name="Chen G."/>
            <person name="Jenkins J."/>
            <person name="Shu S."/>
            <person name="Leebens-Mack J."/>
            <person name="Grimwood J."/>
            <person name="Schmutz J."/>
            <person name="Soltis P."/>
            <person name="Soltis D."/>
            <person name="Chen Z.-H."/>
        </authorList>
    </citation>
    <scope>NUCLEOTIDE SEQUENCE</scope>
    <source>
        <strain evidence="7">Whitten #5841</strain>
        <tissue evidence="7">Leaf</tissue>
    </source>
</reference>
<dbReference type="EMBL" id="CM035441">
    <property type="protein sequence ID" value="KAH7281010.1"/>
    <property type="molecule type" value="Genomic_DNA"/>
</dbReference>
<keyword evidence="4" id="KW-0325">Glycoprotein</keyword>
<dbReference type="InterPro" id="IPR011042">
    <property type="entry name" value="6-blade_b-propeller_TolB-like"/>
</dbReference>
<keyword evidence="8" id="KW-1185">Reference proteome</keyword>
<dbReference type="Proteomes" id="UP000825935">
    <property type="component" value="Chromosome 36"/>
</dbReference>
<evidence type="ECO:0000313" key="7">
    <source>
        <dbReference type="EMBL" id="KAH7281010.1"/>
    </source>
</evidence>
<comment type="subcellular location">
    <subcellularLocation>
        <location evidence="1">Vacuole</location>
    </subcellularLocation>
</comment>
<dbReference type="Pfam" id="PF03088">
    <property type="entry name" value="Str_synth"/>
    <property type="match status" value="1"/>
</dbReference>
<keyword evidence="5" id="KW-0812">Transmembrane</keyword>
<dbReference type="PANTHER" id="PTHR10426:SF106">
    <property type="entry name" value="PROTEIN STRICTOSIDINE SYNTHASE-LIKE 3"/>
    <property type="match status" value="1"/>
</dbReference>
<evidence type="ECO:0000256" key="2">
    <source>
        <dbReference type="ARBA" id="ARBA00009191"/>
    </source>
</evidence>
<protein>
    <recommendedName>
        <fullName evidence="6">Strictosidine synthase conserved region domain-containing protein</fullName>
    </recommendedName>
</protein>
<feature type="transmembrane region" description="Helical" evidence="5">
    <location>
        <begin position="35"/>
        <end position="54"/>
    </location>
</feature>
<evidence type="ECO:0000256" key="4">
    <source>
        <dbReference type="ARBA" id="ARBA00023180"/>
    </source>
</evidence>
<keyword evidence="5" id="KW-1133">Transmembrane helix</keyword>
<sequence>MGEACCGTTNVQKHSTRSQRKTGVMNQLHARRAELCLLVCVFSAVFIALDPFHLSILSADPTFQAKRVPQPPLSVLHSFPRDLESRLSRSRRWSVGGFMGPESIALDPTGGGPYTGVADGRIMKWHGPEVGWREFAYSSKNRNFFLLVLSGDDSGRVLKYDIKSGETSVVIEGLQFPNGVTLNKDESFLVISESVTGRLLRHWLKGPRAGETEVLVVLPGYPDNIRLNSDGDLWVAMHCRRNWISRFSGSHPWLRRAFLQLPLPFTYIYKLFHGISPHGILAKYTTDGDLEVFEDVSGSVVKYASEVDEHEGQLWIGSVLLPYISVHDLHKNSSLPDNV</sequence>
<dbReference type="AlphaFoldDB" id="A0A8T2QBJ6"/>
<evidence type="ECO:0000256" key="3">
    <source>
        <dbReference type="ARBA" id="ARBA00022554"/>
    </source>
</evidence>
<accession>A0A8T2QBJ6</accession>
<feature type="domain" description="Strictosidine synthase conserved region" evidence="6">
    <location>
        <begin position="138"/>
        <end position="207"/>
    </location>
</feature>
<comment type="similarity">
    <text evidence="2">Belongs to the strictosidine synthase family.</text>
</comment>
<proteinExistence type="inferred from homology"/>
<evidence type="ECO:0000256" key="5">
    <source>
        <dbReference type="SAM" id="Phobius"/>
    </source>
</evidence>
<dbReference type="OMA" id="SANTWEV"/>
<dbReference type="Pfam" id="PF20067">
    <property type="entry name" value="SSL_N"/>
    <property type="match status" value="1"/>
</dbReference>